<protein>
    <submittedName>
        <fullName evidence="2">Uncharacterized protein</fullName>
    </submittedName>
</protein>
<proteinExistence type="predicted"/>
<gene>
    <name evidence="2" type="ORF">Cvel_22991.t2.CR1</name>
</gene>
<evidence type="ECO:0000256" key="1">
    <source>
        <dbReference type="SAM" id="MobiDB-lite"/>
    </source>
</evidence>
<sequence length="667" mass="70396">MAAAEQTISIEEFRKIQAQLLELKHINYALEERCVKLQSSQEQQAGFAGQAGRFFNRIGSGVRRGHQQGEFARDPQPSGGQSHRLAPPHPNQRDRDRDGDLAYSYSSSAHADERGEGGQGGQHGHGFGDTHRQGGEEKDSRDRQTTLERRLEEADLQARQAFEMRCALQELHVKLRERETELSRLRAIVKSQQTERPPPPSPGPKGPKTRPPSPSHKPPVSPSSSKGGGKGLGTKLGGGGGEEDASQQGVALPCASASSTAPTTKSPTAQPRGEAEGKSEAESTGKGVEKEREKDVNEEAQAKEKERADTASAAAAGAVTGDSQGVLKSSEQPASSSSSCKPPEAPEAESASSSSSSASAEVNVAVGGGNMESPPRSTLLIPPHSPGAGAGGESPGGAREGHVAAREGEKGSGVSVSSRGGGGKGKGGGSDRGSSPSPSRVSARGSPSASLEELRQRNEELTSAVAARQQRVDVLRGRMRRAGKALRSLREAALQERTARLEAEKETQRAIAAEMGQRAMEVAAHREAEDSDSETETDSEGGGSPRVQPGLSGRGGRVEGDGGDEREALRLDGKTMSKEDIKKMAKRLEELESLTDRLMSESEVLRANEEILSRDLNEKSGIIQHLLAKSVGADLETRNAAALDGGRGPGAPGWRGWRGVLFFIVRK</sequence>
<feature type="region of interest" description="Disordered" evidence="1">
    <location>
        <begin position="516"/>
        <end position="576"/>
    </location>
</feature>
<feature type="compositionally biased region" description="Basic and acidic residues" evidence="1">
    <location>
        <begin position="273"/>
        <end position="309"/>
    </location>
</feature>
<accession>A0A0K6S818</accession>
<reference evidence="2" key="1">
    <citation type="submission" date="2014-11" db="EMBL/GenBank/DDBJ databases">
        <title>Molecular phylogeny of cliff fern family Woodsiaceae with morphological implications.</title>
        <authorList>
            <person name="Shao Y.-Z."/>
            <person name="Wei R."/>
            <person name="Zhang X.-C."/>
        </authorList>
    </citation>
    <scope>NUCLEOTIDE SEQUENCE</scope>
</reference>
<feature type="compositionally biased region" description="Pro residues" evidence="1">
    <location>
        <begin position="196"/>
        <end position="221"/>
    </location>
</feature>
<feature type="region of interest" description="Disordered" evidence="1">
    <location>
        <begin position="65"/>
        <end position="149"/>
    </location>
</feature>
<feature type="compositionally biased region" description="Gly residues" evidence="1">
    <location>
        <begin position="226"/>
        <end position="240"/>
    </location>
</feature>
<feature type="compositionally biased region" description="Basic and acidic residues" evidence="1">
    <location>
        <begin position="91"/>
        <end position="100"/>
    </location>
</feature>
<name>A0A0K6S818_9ALVE</name>
<feature type="compositionally biased region" description="Acidic residues" evidence="1">
    <location>
        <begin position="529"/>
        <end position="539"/>
    </location>
</feature>
<feature type="compositionally biased region" description="Basic and acidic residues" evidence="1">
    <location>
        <begin position="175"/>
        <end position="184"/>
    </location>
</feature>
<feature type="compositionally biased region" description="Gly residues" evidence="1">
    <location>
        <begin position="419"/>
        <end position="431"/>
    </location>
</feature>
<feature type="compositionally biased region" description="Basic and acidic residues" evidence="1">
    <location>
        <begin position="126"/>
        <end position="149"/>
    </location>
</feature>
<feature type="compositionally biased region" description="Basic and acidic residues" evidence="1">
    <location>
        <begin position="556"/>
        <end position="576"/>
    </location>
</feature>
<feature type="compositionally biased region" description="Low complexity" evidence="1">
    <location>
        <begin position="432"/>
        <end position="450"/>
    </location>
</feature>
<feature type="compositionally biased region" description="Low complexity" evidence="1">
    <location>
        <begin position="253"/>
        <end position="271"/>
    </location>
</feature>
<dbReference type="EMBL" id="CDMZ01001457">
    <property type="protein sequence ID" value="CUC09716.1"/>
    <property type="molecule type" value="Genomic_DNA"/>
</dbReference>
<feature type="compositionally biased region" description="Low complexity" evidence="1">
    <location>
        <begin position="310"/>
        <end position="361"/>
    </location>
</feature>
<organism evidence="2">
    <name type="scientific">Chromera velia CCMP2878</name>
    <dbReference type="NCBI Taxonomy" id="1169474"/>
    <lineage>
        <taxon>Eukaryota</taxon>
        <taxon>Sar</taxon>
        <taxon>Alveolata</taxon>
        <taxon>Colpodellida</taxon>
        <taxon>Chromeraceae</taxon>
        <taxon>Chromera</taxon>
    </lineage>
</organism>
<dbReference type="VEuPathDB" id="CryptoDB:Cvel_22991"/>
<feature type="compositionally biased region" description="Basic and acidic residues" evidence="1">
    <location>
        <begin position="399"/>
        <end position="410"/>
    </location>
</feature>
<evidence type="ECO:0000313" key="2">
    <source>
        <dbReference type="EMBL" id="CUC09716.1"/>
    </source>
</evidence>
<dbReference type="AlphaFoldDB" id="A0A0K6S818"/>
<feature type="region of interest" description="Disordered" evidence="1">
    <location>
        <begin position="175"/>
        <end position="475"/>
    </location>
</feature>